<dbReference type="InterPro" id="IPR015897">
    <property type="entry name" value="CHK_kinase-like"/>
</dbReference>
<dbReference type="RefSeq" id="XP_029408158.2">
    <property type="nucleotide sequence ID" value="XM_029552298.2"/>
</dbReference>
<protein>
    <submittedName>
        <fullName evidence="3">Uncharacterized protein LOC105230960 isoform X1</fullName>
    </submittedName>
</protein>
<keyword evidence="2" id="KW-1185">Reference proteome</keyword>
<reference evidence="3" key="2">
    <citation type="submission" date="2025-08" db="UniProtKB">
        <authorList>
            <consortium name="RefSeq"/>
        </authorList>
    </citation>
    <scope>IDENTIFICATION</scope>
    <source>
        <tissue evidence="3">Adult</tissue>
    </source>
</reference>
<dbReference type="Proteomes" id="UP001652620">
    <property type="component" value="Chromosome 2"/>
</dbReference>
<proteinExistence type="predicted"/>
<accession>A0A8N4QHB1</accession>
<evidence type="ECO:0000313" key="3">
    <source>
        <dbReference type="RefSeq" id="XP_029408158.2"/>
    </source>
</evidence>
<dbReference type="Gene3D" id="3.90.1200.10">
    <property type="match status" value="1"/>
</dbReference>
<feature type="domain" description="CHK kinase-like" evidence="1">
    <location>
        <begin position="177"/>
        <end position="381"/>
    </location>
</feature>
<organism evidence="2 3">
    <name type="scientific">Bactrocera dorsalis</name>
    <name type="common">Oriental fruit fly</name>
    <name type="synonym">Dacus dorsalis</name>
    <dbReference type="NCBI Taxonomy" id="27457"/>
    <lineage>
        <taxon>Eukaryota</taxon>
        <taxon>Metazoa</taxon>
        <taxon>Ecdysozoa</taxon>
        <taxon>Arthropoda</taxon>
        <taxon>Hexapoda</taxon>
        <taxon>Insecta</taxon>
        <taxon>Pterygota</taxon>
        <taxon>Neoptera</taxon>
        <taxon>Endopterygota</taxon>
        <taxon>Diptera</taxon>
        <taxon>Brachycera</taxon>
        <taxon>Muscomorpha</taxon>
        <taxon>Tephritoidea</taxon>
        <taxon>Tephritidae</taxon>
        <taxon>Bactrocera</taxon>
        <taxon>Bactrocera</taxon>
    </lineage>
</organism>
<gene>
    <name evidence="3" type="primary">LOC105230960</name>
</gene>
<dbReference type="OrthoDB" id="191037at2759"/>
<sequence>MREIRESIENVKWRIVIVTHRKTFCIAFDPIRERVLNIMGVTDKTPGDSASCSKGTLETYREIFRDLEPEVEIDGYEEEQGSGRGDNYTATIYRTHLTGQRQSSADGKKQKWEKNLICKRMPENVQRREAYKSDKLFRNEVLFYTEIMPELLRFQEDKTSKVFGATPKCYYARDDLLIMEDLRVRNFQMPDRQKGLTLEETHLVLKEMAQFHALSLSYKFENPAHFERLREHITEGLFCSSNANWYKNYYERLTKDAIKMVSEILPEDSKYLEAMKKFAGSSTFFSQMVHLVSAESTLSAICHGDCWVNNFLYRYECTGDNTEQKRAVDVCLVDFQLIRYSSIALDIANLLFCCTTKAMRDEHLNGFIKLYTSELFGWLKLLCTNIPEVCDTTEKFAKLFRVELKEYGCFALGLAMDIIPMSTCSSENAPDMYLNMHPDDIEAGAPILNFPPNDLCREKMSDIVIDMVDRGML</sequence>
<evidence type="ECO:0000259" key="1">
    <source>
        <dbReference type="SMART" id="SM00587"/>
    </source>
</evidence>
<dbReference type="PANTHER" id="PTHR11012:SF30">
    <property type="entry name" value="PROTEIN KINASE-LIKE DOMAIN-CONTAINING"/>
    <property type="match status" value="1"/>
</dbReference>
<name>A0A8N4QHB1_BACDO</name>
<dbReference type="InterPro" id="IPR004119">
    <property type="entry name" value="EcKL"/>
</dbReference>
<dbReference type="Pfam" id="PF02958">
    <property type="entry name" value="EcKL"/>
    <property type="match status" value="1"/>
</dbReference>
<reference evidence="2" key="1">
    <citation type="submission" date="2025-05" db="UniProtKB">
        <authorList>
            <consortium name="RefSeq"/>
        </authorList>
    </citation>
    <scope>NUCLEOTIDE SEQUENCE [LARGE SCALE GENOMIC DNA]</scope>
</reference>
<dbReference type="InterPro" id="IPR011009">
    <property type="entry name" value="Kinase-like_dom_sf"/>
</dbReference>
<dbReference type="GeneID" id="105230960"/>
<dbReference type="PANTHER" id="PTHR11012">
    <property type="entry name" value="PROTEIN KINASE-LIKE DOMAIN-CONTAINING"/>
    <property type="match status" value="1"/>
</dbReference>
<dbReference type="SMART" id="SM00587">
    <property type="entry name" value="CHK"/>
    <property type="match status" value="1"/>
</dbReference>
<dbReference type="SUPFAM" id="SSF56112">
    <property type="entry name" value="Protein kinase-like (PK-like)"/>
    <property type="match status" value="1"/>
</dbReference>
<evidence type="ECO:0000313" key="2">
    <source>
        <dbReference type="Proteomes" id="UP001652620"/>
    </source>
</evidence>